<evidence type="ECO:0000256" key="1">
    <source>
        <dbReference type="ARBA" id="ARBA00004496"/>
    </source>
</evidence>
<accession>A0A543IQE5</accession>
<evidence type="ECO:0000313" key="5">
    <source>
        <dbReference type="EMBL" id="TQM72797.1"/>
    </source>
</evidence>
<protein>
    <submittedName>
        <fullName evidence="5">Rod shape-determining protein MreB</fullName>
    </submittedName>
</protein>
<dbReference type="RefSeq" id="WP_170198986.1">
    <property type="nucleotide sequence ID" value="NZ_BMPV01000010.1"/>
</dbReference>
<gene>
    <name evidence="5" type="ORF">FHX40_4957</name>
</gene>
<proteinExistence type="predicted"/>
<keyword evidence="4" id="KW-0067">ATP-binding</keyword>
<dbReference type="GO" id="GO:0005737">
    <property type="term" value="C:cytoplasm"/>
    <property type="evidence" value="ECO:0007669"/>
    <property type="project" value="UniProtKB-SubCell"/>
</dbReference>
<evidence type="ECO:0000313" key="6">
    <source>
        <dbReference type="Proteomes" id="UP000319213"/>
    </source>
</evidence>
<organism evidence="5 6">
    <name type="scientific">Thermopolyspora flexuosa</name>
    <dbReference type="NCBI Taxonomy" id="103836"/>
    <lineage>
        <taxon>Bacteria</taxon>
        <taxon>Bacillati</taxon>
        <taxon>Actinomycetota</taxon>
        <taxon>Actinomycetes</taxon>
        <taxon>Streptosporangiales</taxon>
        <taxon>Streptosporangiaceae</taxon>
        <taxon>Thermopolyspora</taxon>
    </lineage>
</organism>
<keyword evidence="3" id="KW-0547">Nucleotide-binding</keyword>
<dbReference type="AlphaFoldDB" id="A0A543IQE5"/>
<dbReference type="PANTHER" id="PTHR42749:SF1">
    <property type="entry name" value="CELL SHAPE-DETERMINING PROTEIN MREB"/>
    <property type="match status" value="1"/>
</dbReference>
<sequence length="286" mass="28818">MNPPDGPARAWAGRGVALALDLGTARTRTVVPGGSAILDRPSCVPSADGTAEPVWPIRHGMVASMAACHRLARTVLREALDQAAGVSADPAGDGDPLGRVARVLVGVPVAATATERRAVRAAVGRAVDCPIVLVEEPLAAAIGCGVDVTASRPRLLLDVGAGIIEAVVITDAAVAEAGALQVSCTASAGLPGHAVEAVTDLVADLVRRLPPHQRLGVRAGGLLLTGGGAAQPDLAGRLGAGLRLTVHPAARPAHATIRGLTRLCLVPELAERVTASEPIDIMKGSV</sequence>
<dbReference type="InterPro" id="IPR056546">
    <property type="entry name" value="MreB_MamK-like"/>
</dbReference>
<dbReference type="Gene3D" id="3.30.420.40">
    <property type="match status" value="2"/>
</dbReference>
<dbReference type="GO" id="GO:0005524">
    <property type="term" value="F:ATP binding"/>
    <property type="evidence" value="ECO:0007669"/>
    <property type="project" value="UniProtKB-KW"/>
</dbReference>
<reference evidence="5 6" key="1">
    <citation type="submission" date="2019-06" db="EMBL/GenBank/DDBJ databases">
        <title>Sequencing the genomes of 1000 actinobacteria strains.</title>
        <authorList>
            <person name="Klenk H.-P."/>
        </authorList>
    </citation>
    <scope>NUCLEOTIDE SEQUENCE [LARGE SCALE GENOMIC DNA]</scope>
    <source>
        <strain evidence="5 6">DSM 43186</strain>
    </source>
</reference>
<dbReference type="SUPFAM" id="SSF53067">
    <property type="entry name" value="Actin-like ATPase domain"/>
    <property type="match status" value="2"/>
</dbReference>
<comment type="subcellular location">
    <subcellularLocation>
        <location evidence="1">Cytoplasm</location>
    </subcellularLocation>
</comment>
<dbReference type="EMBL" id="VFPQ01000002">
    <property type="protein sequence ID" value="TQM72797.1"/>
    <property type="molecule type" value="Genomic_DNA"/>
</dbReference>
<keyword evidence="6" id="KW-1185">Reference proteome</keyword>
<dbReference type="Pfam" id="PF06723">
    <property type="entry name" value="MreB_Mbl"/>
    <property type="match status" value="1"/>
</dbReference>
<keyword evidence="2" id="KW-0963">Cytoplasm</keyword>
<name>A0A543IQE5_9ACTN</name>
<evidence type="ECO:0000256" key="3">
    <source>
        <dbReference type="ARBA" id="ARBA00022741"/>
    </source>
</evidence>
<dbReference type="InterPro" id="IPR043129">
    <property type="entry name" value="ATPase_NBD"/>
</dbReference>
<evidence type="ECO:0000256" key="4">
    <source>
        <dbReference type="ARBA" id="ARBA00022840"/>
    </source>
</evidence>
<comment type="caution">
    <text evidence="5">The sequence shown here is derived from an EMBL/GenBank/DDBJ whole genome shotgun (WGS) entry which is preliminary data.</text>
</comment>
<dbReference type="PANTHER" id="PTHR42749">
    <property type="entry name" value="CELL SHAPE-DETERMINING PROTEIN MREB"/>
    <property type="match status" value="1"/>
</dbReference>
<dbReference type="Proteomes" id="UP000319213">
    <property type="component" value="Unassembled WGS sequence"/>
</dbReference>
<evidence type="ECO:0000256" key="2">
    <source>
        <dbReference type="ARBA" id="ARBA00022490"/>
    </source>
</evidence>